<dbReference type="AlphaFoldDB" id="A0A820AN73"/>
<organism evidence="1 2">
    <name type="scientific">Adineta steineri</name>
    <dbReference type="NCBI Taxonomy" id="433720"/>
    <lineage>
        <taxon>Eukaryota</taxon>
        <taxon>Metazoa</taxon>
        <taxon>Spiralia</taxon>
        <taxon>Gnathifera</taxon>
        <taxon>Rotifera</taxon>
        <taxon>Eurotatoria</taxon>
        <taxon>Bdelloidea</taxon>
        <taxon>Adinetida</taxon>
        <taxon>Adinetidae</taxon>
        <taxon>Adineta</taxon>
    </lineage>
</organism>
<dbReference type="GO" id="GO:0030246">
    <property type="term" value="F:carbohydrate binding"/>
    <property type="evidence" value="ECO:0007669"/>
    <property type="project" value="InterPro"/>
</dbReference>
<feature type="non-terminal residue" evidence="1">
    <location>
        <position position="142"/>
    </location>
</feature>
<dbReference type="GO" id="GO:0005576">
    <property type="term" value="C:extracellular region"/>
    <property type="evidence" value="ECO:0007669"/>
    <property type="project" value="InterPro"/>
</dbReference>
<name>A0A820AN73_9BILA</name>
<dbReference type="InterPro" id="IPR036573">
    <property type="entry name" value="CBM_sf_5/12"/>
</dbReference>
<dbReference type="EMBL" id="CAJOAY010008898">
    <property type="protein sequence ID" value="CAF4194654.1"/>
    <property type="molecule type" value="Genomic_DNA"/>
</dbReference>
<dbReference type="Proteomes" id="UP000663881">
    <property type="component" value="Unassembled WGS sequence"/>
</dbReference>
<reference evidence="1" key="1">
    <citation type="submission" date="2021-02" db="EMBL/GenBank/DDBJ databases">
        <authorList>
            <person name="Nowell W R."/>
        </authorList>
    </citation>
    <scope>NUCLEOTIDE SEQUENCE</scope>
</reference>
<dbReference type="GO" id="GO:0004553">
    <property type="term" value="F:hydrolase activity, hydrolyzing O-glycosyl compounds"/>
    <property type="evidence" value="ECO:0007669"/>
    <property type="project" value="InterPro"/>
</dbReference>
<dbReference type="GO" id="GO:0005975">
    <property type="term" value="P:carbohydrate metabolic process"/>
    <property type="evidence" value="ECO:0007669"/>
    <property type="project" value="InterPro"/>
</dbReference>
<dbReference type="SUPFAM" id="SSF51055">
    <property type="entry name" value="Carbohydrate binding domain"/>
    <property type="match status" value="1"/>
</dbReference>
<evidence type="ECO:0000313" key="2">
    <source>
        <dbReference type="Proteomes" id="UP000663881"/>
    </source>
</evidence>
<protein>
    <recommendedName>
        <fullName evidence="3">Chitin-binding type-3 domain-containing protein</fullName>
    </recommendedName>
</protein>
<dbReference type="Gene3D" id="2.10.10.20">
    <property type="entry name" value="Carbohydrate-binding module superfamily 5/12"/>
    <property type="match status" value="1"/>
</dbReference>
<comment type="caution">
    <text evidence="1">The sequence shown here is derived from an EMBL/GenBank/DDBJ whole genome shotgun (WGS) entry which is preliminary data.</text>
</comment>
<evidence type="ECO:0000313" key="1">
    <source>
        <dbReference type="EMBL" id="CAF4194654.1"/>
    </source>
</evidence>
<proteinExistence type="predicted"/>
<accession>A0A820AN73</accession>
<gene>
    <name evidence="1" type="ORF">OKA104_LOCUS40632</name>
</gene>
<evidence type="ECO:0008006" key="3">
    <source>
        <dbReference type="Google" id="ProtNLM"/>
    </source>
</evidence>
<sequence length="142" mass="15508">GQSGGGLGRENETFMGCSDIAILPTGSPTEPPMVIIPTTSTITTTSVTTGTNTNNAQVTTSSNQWTWPTLSSQESVIPITTSTFRAPLGLTTWSSELFEYQIGDEVMYDDIKYRCVAPHRSFPGAEPGILTWAWWQRVEEES</sequence>